<evidence type="ECO:0000313" key="2">
    <source>
        <dbReference type="EMBL" id="WRP13726.1"/>
    </source>
</evidence>
<reference evidence="3" key="1">
    <citation type="submission" date="2023-12" db="EMBL/GenBank/DDBJ databases">
        <title>Novel isolates from deep terrestrial aquifers shed light on the physiology and ecology of the class Limnochordia.</title>
        <authorList>
            <person name="Karnachuk O.V."/>
            <person name="Lukina A.P."/>
            <person name="Avakyan M.R."/>
            <person name="Kadnikov V."/>
            <person name="Begmatov S."/>
            <person name="Beletsky A.V."/>
            <person name="Mardanov A.V."/>
            <person name="Ravin N.V."/>
        </authorList>
    </citation>
    <scope>NUCLEOTIDE SEQUENCE [LARGE SCALE GENOMIC DNA]</scope>
    <source>
        <strain evidence="3">LN</strain>
    </source>
</reference>
<dbReference type="Pfam" id="PF01370">
    <property type="entry name" value="Epimerase"/>
    <property type="match status" value="1"/>
</dbReference>
<dbReference type="RefSeq" id="WP_324667970.1">
    <property type="nucleotide sequence ID" value="NZ_CP141614.1"/>
</dbReference>
<dbReference type="Proteomes" id="UP001333102">
    <property type="component" value="Chromosome"/>
</dbReference>
<proteinExistence type="predicted"/>
<sequence length="318" mass="35084">MARCIVTGGAGFIGSHLAEALVRAGHHVVVVDNLSTGLEENLAAFRKEIEFVHGDVRDTERMRQVCRGAEVVFHQAALPSVPRSVADPWSTNDHNVNGTLSMLMASRDAGVRRFIYAGSSSAYGDTDELPKRETMPARPLSPYAVSKYAGELYCQVFHRAYGLETVVLRYFNVFGPRQNPDSPYAAVIPKFIQAMLRGERPTVFGDGEQTRDFTFVANVVDANLRAAEADAERVAGEIFNVGMGSRTSLNQLLTWLTELTGQTAGAVYGPPRVGDVRDSQADISKARRAFGYSPSVSLYEGLRRTLAWFREREFLRQS</sequence>
<gene>
    <name evidence="2" type="ORF">VLY81_09770</name>
</gene>
<evidence type="ECO:0000313" key="3">
    <source>
        <dbReference type="Proteomes" id="UP001333102"/>
    </source>
</evidence>
<dbReference type="InterPro" id="IPR020904">
    <property type="entry name" value="Sc_DH/Rdtase_CS"/>
</dbReference>
<name>A0ABZ1BMP1_9FIRM</name>
<dbReference type="InterPro" id="IPR001509">
    <property type="entry name" value="Epimerase_deHydtase"/>
</dbReference>
<dbReference type="SUPFAM" id="SSF51735">
    <property type="entry name" value="NAD(P)-binding Rossmann-fold domains"/>
    <property type="match status" value="1"/>
</dbReference>
<dbReference type="PRINTS" id="PR01713">
    <property type="entry name" value="NUCEPIMERASE"/>
</dbReference>
<dbReference type="PANTHER" id="PTHR43245:SF13">
    <property type="entry name" value="UDP-D-APIOSE_UDP-D-XYLOSE SYNTHASE 2"/>
    <property type="match status" value="1"/>
</dbReference>
<accession>A0ABZ1BMP1</accession>
<dbReference type="PROSITE" id="PS00061">
    <property type="entry name" value="ADH_SHORT"/>
    <property type="match status" value="1"/>
</dbReference>
<protein>
    <submittedName>
        <fullName evidence="2">SDR family oxidoreductase</fullName>
    </submittedName>
</protein>
<dbReference type="EMBL" id="CP141614">
    <property type="protein sequence ID" value="WRP13726.1"/>
    <property type="molecule type" value="Genomic_DNA"/>
</dbReference>
<organism evidence="2 3">
    <name type="scientific">Geochorda subterranea</name>
    <dbReference type="NCBI Taxonomy" id="3109564"/>
    <lineage>
        <taxon>Bacteria</taxon>
        <taxon>Bacillati</taxon>
        <taxon>Bacillota</taxon>
        <taxon>Limnochordia</taxon>
        <taxon>Limnochordales</taxon>
        <taxon>Geochordaceae</taxon>
        <taxon>Geochorda</taxon>
    </lineage>
</organism>
<keyword evidence="3" id="KW-1185">Reference proteome</keyword>
<dbReference type="Gene3D" id="3.40.50.720">
    <property type="entry name" value="NAD(P)-binding Rossmann-like Domain"/>
    <property type="match status" value="1"/>
</dbReference>
<dbReference type="InterPro" id="IPR036291">
    <property type="entry name" value="NAD(P)-bd_dom_sf"/>
</dbReference>
<feature type="domain" description="NAD-dependent epimerase/dehydratase" evidence="1">
    <location>
        <begin position="5"/>
        <end position="242"/>
    </location>
</feature>
<dbReference type="PANTHER" id="PTHR43245">
    <property type="entry name" value="BIFUNCTIONAL POLYMYXIN RESISTANCE PROTEIN ARNA"/>
    <property type="match status" value="1"/>
</dbReference>
<dbReference type="CDD" id="cd05256">
    <property type="entry name" value="UDP_AE_SDR_e"/>
    <property type="match status" value="1"/>
</dbReference>
<dbReference type="Gene3D" id="3.90.25.10">
    <property type="entry name" value="UDP-galactose 4-epimerase, domain 1"/>
    <property type="match status" value="1"/>
</dbReference>
<evidence type="ECO:0000259" key="1">
    <source>
        <dbReference type="Pfam" id="PF01370"/>
    </source>
</evidence>
<dbReference type="InterPro" id="IPR050177">
    <property type="entry name" value="Lipid_A_modif_metabolic_enz"/>
</dbReference>